<dbReference type="Proteomes" id="UP001295469">
    <property type="component" value="Chromosome A02"/>
</dbReference>
<feature type="compositionally biased region" description="Polar residues" evidence="1">
    <location>
        <begin position="1"/>
        <end position="26"/>
    </location>
</feature>
<proteinExistence type="predicted"/>
<accession>A0A816WTY5</accession>
<reference evidence="2" key="1">
    <citation type="submission" date="2021-01" db="EMBL/GenBank/DDBJ databases">
        <authorList>
            <consortium name="Genoscope - CEA"/>
            <person name="William W."/>
        </authorList>
    </citation>
    <scope>NUCLEOTIDE SEQUENCE</scope>
</reference>
<gene>
    <name evidence="2" type="ORF">DARMORV10_A02P11670.1</name>
</gene>
<dbReference type="EMBL" id="HG994356">
    <property type="protein sequence ID" value="CAF2138033.1"/>
    <property type="molecule type" value="Genomic_DNA"/>
</dbReference>
<organism evidence="2">
    <name type="scientific">Brassica napus</name>
    <name type="common">Rape</name>
    <dbReference type="NCBI Taxonomy" id="3708"/>
    <lineage>
        <taxon>Eukaryota</taxon>
        <taxon>Viridiplantae</taxon>
        <taxon>Streptophyta</taxon>
        <taxon>Embryophyta</taxon>
        <taxon>Tracheophyta</taxon>
        <taxon>Spermatophyta</taxon>
        <taxon>Magnoliopsida</taxon>
        <taxon>eudicotyledons</taxon>
        <taxon>Gunneridae</taxon>
        <taxon>Pentapetalae</taxon>
        <taxon>rosids</taxon>
        <taxon>malvids</taxon>
        <taxon>Brassicales</taxon>
        <taxon>Brassicaceae</taxon>
        <taxon>Brassiceae</taxon>
        <taxon>Brassica</taxon>
    </lineage>
</organism>
<name>A0A816WTY5_BRANA</name>
<feature type="region of interest" description="Disordered" evidence="1">
    <location>
        <begin position="1"/>
        <end position="80"/>
    </location>
</feature>
<dbReference type="AlphaFoldDB" id="A0A816WTY5"/>
<evidence type="ECO:0000313" key="2">
    <source>
        <dbReference type="EMBL" id="CAF2138033.1"/>
    </source>
</evidence>
<sequence length="80" mass="9235">IRKHQTINIEISSVTSSHQPRNQPSHHTGKPDNLEQSRHRKETVRHREKPAKKMLRESPSPKYITGKTCLRSNGFPEAKT</sequence>
<evidence type="ECO:0000256" key="1">
    <source>
        <dbReference type="SAM" id="MobiDB-lite"/>
    </source>
</evidence>
<feature type="non-terminal residue" evidence="2">
    <location>
        <position position="1"/>
    </location>
</feature>
<protein>
    <submittedName>
        <fullName evidence="2">(rape) hypothetical protein</fullName>
    </submittedName>
</protein>
<feature type="compositionally biased region" description="Basic residues" evidence="1">
    <location>
        <begin position="38"/>
        <end position="53"/>
    </location>
</feature>